<dbReference type="Gene3D" id="3.30.750.24">
    <property type="entry name" value="STAS domain"/>
    <property type="match status" value="1"/>
</dbReference>
<feature type="transmembrane region" description="Helical" evidence="5">
    <location>
        <begin position="220"/>
        <end position="244"/>
    </location>
</feature>
<keyword evidence="2 5" id="KW-0812">Transmembrane</keyword>
<evidence type="ECO:0000256" key="2">
    <source>
        <dbReference type="ARBA" id="ARBA00022692"/>
    </source>
</evidence>
<feature type="transmembrane region" description="Helical" evidence="5">
    <location>
        <begin position="405"/>
        <end position="435"/>
    </location>
</feature>
<feature type="transmembrane region" description="Helical" evidence="5">
    <location>
        <begin position="138"/>
        <end position="160"/>
    </location>
</feature>
<feature type="transmembrane region" description="Helical" evidence="5">
    <location>
        <begin position="375"/>
        <end position="399"/>
    </location>
</feature>
<dbReference type="InterPro" id="IPR036513">
    <property type="entry name" value="STAS_dom_sf"/>
</dbReference>
<proteinExistence type="predicted"/>
<dbReference type="EMBL" id="JAAYYV010000214">
    <property type="protein sequence ID" value="NLF54362.1"/>
    <property type="molecule type" value="Genomic_DNA"/>
</dbReference>
<gene>
    <name evidence="7" type="ORF">GX576_08220</name>
</gene>
<feature type="transmembrane region" description="Helical" evidence="5">
    <location>
        <begin position="270"/>
        <end position="290"/>
    </location>
</feature>
<feature type="transmembrane region" description="Helical" evidence="5">
    <location>
        <begin position="105"/>
        <end position="126"/>
    </location>
</feature>
<dbReference type="CDD" id="cd07042">
    <property type="entry name" value="STAS_SulP_like_sulfate_transporter"/>
    <property type="match status" value="1"/>
</dbReference>
<feature type="transmembrane region" description="Helical" evidence="5">
    <location>
        <begin position="77"/>
        <end position="99"/>
    </location>
</feature>
<sequence length="584" mass="60581">MQTDTAIAPPSLAGRWRAYRQSALTDDLVAAVIVTILLVPQSLAYAMLAGLPPVVGVMASLLPIVGYALFGSSTTLAVGPVAVLAMMTAQAIGAVSAAHGIEPHLAALVLALEMAAVFLVAALLRLETLAALLGAPVLHGFITGAALVIAIGQLPALLGIAAKGSTVVEMGRSVATAGSIAPHATTAAIGLLALALLWSLRRHGSRLLQAAGLPPRRAQLLARTAPIVVVAAAVTGIALFPAAAEGVALAGRISLGDGLSFPLPWQAPPAVWRALAMPAVLLALVAYVESLAVAEALGARRGEKVSPRRELFGLAAANAAASVAGGMPVTGGFARSIVNFDAGARTRLAGVWTAILLAVAIALLGDVLQYLPKAVLAATIIVAVLSLVDFGPFVLAWRYSRTEFGLMLLVALMTLTVGVKEALFAGVVAAVGVLLQRTARPHWTEVGRLAGTEVFRNVSRFKVETLPHVLAIRVDESLVFTNSRWISETLSAALAGRPRLRHVVLMMSGVNGIDLTGLEVLMQLDRELDARGVRLHFSELKGPVRDRLERAGIGDWLSGEIYMTQHDAFCALAKDSAESAAAPA</sequence>
<organism evidence="7 8">
    <name type="scientific">Thauera phenolivorans</name>
    <dbReference type="NCBI Taxonomy" id="1792543"/>
    <lineage>
        <taxon>Bacteria</taxon>
        <taxon>Pseudomonadati</taxon>
        <taxon>Pseudomonadota</taxon>
        <taxon>Betaproteobacteria</taxon>
        <taxon>Rhodocyclales</taxon>
        <taxon>Zoogloeaceae</taxon>
        <taxon>Thauera</taxon>
    </lineage>
</organism>
<dbReference type="Pfam" id="PF01740">
    <property type="entry name" value="STAS"/>
    <property type="match status" value="1"/>
</dbReference>
<dbReference type="AlphaFoldDB" id="A0A7X7LVW9"/>
<dbReference type="Proteomes" id="UP000536534">
    <property type="component" value="Unassembled WGS sequence"/>
</dbReference>
<feature type="transmembrane region" description="Helical" evidence="5">
    <location>
        <begin position="349"/>
        <end position="368"/>
    </location>
</feature>
<feature type="domain" description="STAS" evidence="6">
    <location>
        <begin position="459"/>
        <end position="572"/>
    </location>
</feature>
<dbReference type="InterPro" id="IPR001902">
    <property type="entry name" value="SLC26A/SulP_fam"/>
</dbReference>
<dbReference type="InterPro" id="IPR011547">
    <property type="entry name" value="SLC26A/SulP_dom"/>
</dbReference>
<dbReference type="GO" id="GO:0055085">
    <property type="term" value="P:transmembrane transport"/>
    <property type="evidence" value="ECO:0007669"/>
    <property type="project" value="InterPro"/>
</dbReference>
<dbReference type="PANTHER" id="PTHR11814">
    <property type="entry name" value="SULFATE TRANSPORTER"/>
    <property type="match status" value="1"/>
</dbReference>
<feature type="transmembrane region" description="Helical" evidence="5">
    <location>
        <begin position="311"/>
        <end position="329"/>
    </location>
</feature>
<evidence type="ECO:0000259" key="6">
    <source>
        <dbReference type="PROSITE" id="PS50801"/>
    </source>
</evidence>
<feature type="transmembrane region" description="Helical" evidence="5">
    <location>
        <begin position="54"/>
        <end position="70"/>
    </location>
</feature>
<comment type="caution">
    <text evidence="7">The sequence shown here is derived from an EMBL/GenBank/DDBJ whole genome shotgun (WGS) entry which is preliminary data.</text>
</comment>
<name>A0A7X7LVW9_9RHOO</name>
<evidence type="ECO:0000256" key="1">
    <source>
        <dbReference type="ARBA" id="ARBA00004141"/>
    </source>
</evidence>
<reference evidence="7 8" key="1">
    <citation type="journal article" date="2020" name="Biotechnol. Biofuels">
        <title>New insights from the biogas microbiome by comprehensive genome-resolved metagenomics of nearly 1600 species originating from multiple anaerobic digesters.</title>
        <authorList>
            <person name="Campanaro S."/>
            <person name="Treu L."/>
            <person name="Rodriguez-R L.M."/>
            <person name="Kovalovszki A."/>
            <person name="Ziels R.M."/>
            <person name="Maus I."/>
            <person name="Zhu X."/>
            <person name="Kougias P.G."/>
            <person name="Basile A."/>
            <person name="Luo G."/>
            <person name="Schluter A."/>
            <person name="Konstantinidis K.T."/>
            <person name="Angelidaki I."/>
        </authorList>
    </citation>
    <scope>NUCLEOTIDE SEQUENCE [LARGE SCALE GENOMIC DNA]</scope>
    <source>
        <strain evidence="7">AS06rmzACSIP_256</strain>
    </source>
</reference>
<accession>A0A7X7LVW9</accession>
<evidence type="ECO:0000313" key="7">
    <source>
        <dbReference type="EMBL" id="NLF54362.1"/>
    </source>
</evidence>
<dbReference type="Pfam" id="PF00916">
    <property type="entry name" value="Sulfate_transp"/>
    <property type="match status" value="1"/>
</dbReference>
<evidence type="ECO:0000256" key="5">
    <source>
        <dbReference type="SAM" id="Phobius"/>
    </source>
</evidence>
<dbReference type="SUPFAM" id="SSF52091">
    <property type="entry name" value="SpoIIaa-like"/>
    <property type="match status" value="1"/>
</dbReference>
<comment type="subcellular location">
    <subcellularLocation>
        <location evidence="1">Membrane</location>
        <topology evidence="1">Multi-pass membrane protein</topology>
    </subcellularLocation>
</comment>
<dbReference type="InterPro" id="IPR002645">
    <property type="entry name" value="STAS_dom"/>
</dbReference>
<evidence type="ECO:0000256" key="3">
    <source>
        <dbReference type="ARBA" id="ARBA00022989"/>
    </source>
</evidence>
<dbReference type="PROSITE" id="PS50801">
    <property type="entry name" value="STAS"/>
    <property type="match status" value="1"/>
</dbReference>
<feature type="transmembrane region" description="Helical" evidence="5">
    <location>
        <begin position="180"/>
        <end position="200"/>
    </location>
</feature>
<keyword evidence="3 5" id="KW-1133">Transmembrane helix</keyword>
<protein>
    <submittedName>
        <fullName evidence="7">STAS domain-containing protein</fullName>
    </submittedName>
</protein>
<dbReference type="GO" id="GO:0016020">
    <property type="term" value="C:membrane"/>
    <property type="evidence" value="ECO:0007669"/>
    <property type="project" value="UniProtKB-SubCell"/>
</dbReference>
<evidence type="ECO:0000313" key="8">
    <source>
        <dbReference type="Proteomes" id="UP000536534"/>
    </source>
</evidence>
<keyword evidence="4 5" id="KW-0472">Membrane</keyword>
<evidence type="ECO:0000256" key="4">
    <source>
        <dbReference type="ARBA" id="ARBA00023136"/>
    </source>
</evidence>
<feature type="transmembrane region" description="Helical" evidence="5">
    <location>
        <begin position="28"/>
        <end position="48"/>
    </location>
</feature>